<evidence type="ECO:0000259" key="1">
    <source>
        <dbReference type="PROSITE" id="PS51186"/>
    </source>
</evidence>
<dbReference type="PANTHER" id="PTHR43792:SF1">
    <property type="entry name" value="N-ACETYLTRANSFERASE DOMAIN-CONTAINING PROTEIN"/>
    <property type="match status" value="1"/>
</dbReference>
<keyword evidence="3" id="KW-1185">Reference proteome</keyword>
<evidence type="ECO:0000313" key="2">
    <source>
        <dbReference type="EMBL" id="NHQ86082.1"/>
    </source>
</evidence>
<organism evidence="2 3">
    <name type="scientific">Iodobacter violaceini</name>
    <dbReference type="NCBI Taxonomy" id="3044271"/>
    <lineage>
        <taxon>Bacteria</taxon>
        <taxon>Pseudomonadati</taxon>
        <taxon>Pseudomonadota</taxon>
        <taxon>Betaproteobacteria</taxon>
        <taxon>Neisseriales</taxon>
        <taxon>Chitinibacteraceae</taxon>
        <taxon>Iodobacter</taxon>
    </lineage>
</organism>
<evidence type="ECO:0000313" key="3">
    <source>
        <dbReference type="Proteomes" id="UP000712570"/>
    </source>
</evidence>
<dbReference type="EMBL" id="JAAOLX010000003">
    <property type="protein sequence ID" value="NHQ86082.1"/>
    <property type="molecule type" value="Genomic_DNA"/>
</dbReference>
<dbReference type="InterPro" id="IPR051531">
    <property type="entry name" value="N-acetyltransferase"/>
</dbReference>
<dbReference type="Gene3D" id="3.40.630.30">
    <property type="match status" value="1"/>
</dbReference>
<proteinExistence type="predicted"/>
<name>A0ABX0KV85_9NEIS</name>
<dbReference type="PROSITE" id="PS51186">
    <property type="entry name" value="GNAT"/>
    <property type="match status" value="1"/>
</dbReference>
<protein>
    <submittedName>
        <fullName evidence="2">GNAT family N-acetyltransferase</fullName>
    </submittedName>
</protein>
<sequence length="166" mass="18688">MPHISTARLCLSTISIHDAAFYLQLLNEPSWHQFIGDRGIRTLEDAQTAIINGPVDMQNRLGFSLYIVKLKDSATPIGLCGLLKRDYLEDADLGYAFLPQYWGQGFAFEAATGVVKYAKEVLNMPRLLATTDLNNQTSMQLLNKLNFKLIKTLSLHKELKLFALEL</sequence>
<dbReference type="SUPFAM" id="SSF55729">
    <property type="entry name" value="Acyl-CoA N-acyltransferases (Nat)"/>
    <property type="match status" value="1"/>
</dbReference>
<accession>A0ABX0KV85</accession>
<dbReference type="InterPro" id="IPR016181">
    <property type="entry name" value="Acyl_CoA_acyltransferase"/>
</dbReference>
<gene>
    <name evidence="2" type="ORF">HA050_08120</name>
</gene>
<dbReference type="InterPro" id="IPR000182">
    <property type="entry name" value="GNAT_dom"/>
</dbReference>
<reference evidence="2 3" key="1">
    <citation type="submission" date="2020-03" db="EMBL/GenBank/DDBJ databases">
        <title>Draft genome sequence of environmentally isolated violet-colored cultures.</title>
        <authorList>
            <person name="Wilson H.S."/>
        </authorList>
    </citation>
    <scope>NUCLEOTIDE SEQUENCE [LARGE SCALE GENOMIC DNA]</scope>
    <source>
        <strain evidence="2 3">HSC-16F04</strain>
    </source>
</reference>
<dbReference type="RefSeq" id="WP_166824378.1">
    <property type="nucleotide sequence ID" value="NZ_JAAOLX010000003.1"/>
</dbReference>
<dbReference type="Proteomes" id="UP000712570">
    <property type="component" value="Unassembled WGS sequence"/>
</dbReference>
<feature type="domain" description="N-acetyltransferase" evidence="1">
    <location>
        <begin position="9"/>
        <end position="166"/>
    </location>
</feature>
<comment type="caution">
    <text evidence="2">The sequence shown here is derived from an EMBL/GenBank/DDBJ whole genome shotgun (WGS) entry which is preliminary data.</text>
</comment>
<dbReference type="PANTHER" id="PTHR43792">
    <property type="entry name" value="GNAT FAMILY, PUTATIVE (AFU_ORTHOLOGUE AFUA_3G00765)-RELATED-RELATED"/>
    <property type="match status" value="1"/>
</dbReference>
<dbReference type="Pfam" id="PF13302">
    <property type="entry name" value="Acetyltransf_3"/>
    <property type="match status" value="1"/>
</dbReference>